<evidence type="ECO:0000256" key="12">
    <source>
        <dbReference type="ARBA" id="ARBA00022833"/>
    </source>
</evidence>
<evidence type="ECO:0000313" key="24">
    <source>
        <dbReference type="Proteomes" id="UP000694545"/>
    </source>
</evidence>
<dbReference type="GO" id="GO:0000724">
    <property type="term" value="P:double-strand break repair via homologous recombination"/>
    <property type="evidence" value="ECO:0007669"/>
    <property type="project" value="TreeGrafter"/>
</dbReference>
<dbReference type="InterPro" id="IPR034734">
    <property type="entry name" value="ZF_C2HC_RNF"/>
</dbReference>
<evidence type="ECO:0000256" key="16">
    <source>
        <dbReference type="ARBA" id="ARBA00039332"/>
    </source>
</evidence>
<accession>A0A8D2JAL7</accession>
<evidence type="ECO:0000256" key="2">
    <source>
        <dbReference type="ARBA" id="ARBA00004286"/>
    </source>
</evidence>
<protein>
    <recommendedName>
        <fullName evidence="16">E3 ubiquitin-protein ligase RNF138</fullName>
        <ecNumber evidence="4">2.3.2.27</ecNumber>
    </recommendedName>
    <alternativeName>
        <fullName evidence="18">RING finger protein 138</fullName>
    </alternativeName>
    <alternativeName>
        <fullName evidence="17">RING-type E3 ubiquitin transferase RNF138</fullName>
    </alternativeName>
</protein>
<dbReference type="UniPathway" id="UPA00143"/>
<evidence type="ECO:0000256" key="18">
    <source>
        <dbReference type="ARBA" id="ARBA00041652"/>
    </source>
</evidence>
<dbReference type="Pfam" id="PF05605">
    <property type="entry name" value="zf-Di19"/>
    <property type="match status" value="1"/>
</dbReference>
<dbReference type="InterPro" id="IPR001841">
    <property type="entry name" value="Znf_RING"/>
</dbReference>
<dbReference type="PANTHER" id="PTHR46968:SF2">
    <property type="entry name" value="E3 UBIQUITIN-PROTEIN LIGASE RNF138"/>
    <property type="match status" value="1"/>
</dbReference>
<evidence type="ECO:0000256" key="5">
    <source>
        <dbReference type="ARBA" id="ARBA00022454"/>
    </source>
</evidence>
<dbReference type="GO" id="GO:0008270">
    <property type="term" value="F:zinc ion binding"/>
    <property type="evidence" value="ECO:0007669"/>
    <property type="project" value="UniProtKB-KW"/>
</dbReference>
<evidence type="ECO:0000256" key="9">
    <source>
        <dbReference type="ARBA" id="ARBA00022763"/>
    </source>
</evidence>
<comment type="pathway">
    <text evidence="3">Protein modification; protein ubiquitination.</text>
</comment>
<dbReference type="OMA" id="GAMSNIW"/>
<keyword evidence="6" id="KW-0808">Transferase</keyword>
<keyword evidence="10 19" id="KW-0863">Zinc-finger</keyword>
<keyword evidence="9" id="KW-0227">DNA damage</keyword>
<dbReference type="Gene3D" id="3.30.40.10">
    <property type="entry name" value="Zinc/RING finger domain, C3HC4 (zinc finger)"/>
    <property type="match status" value="1"/>
</dbReference>
<dbReference type="GO" id="GO:0003697">
    <property type="term" value="F:single-stranded DNA binding"/>
    <property type="evidence" value="ECO:0007669"/>
    <property type="project" value="TreeGrafter"/>
</dbReference>
<evidence type="ECO:0000256" key="6">
    <source>
        <dbReference type="ARBA" id="ARBA00022679"/>
    </source>
</evidence>
<evidence type="ECO:0000256" key="17">
    <source>
        <dbReference type="ARBA" id="ARBA00041476"/>
    </source>
</evidence>
<dbReference type="FunFam" id="3.30.40.10:FF:000267">
    <property type="entry name" value="E3 ubiquitin-protein ligase RNF138 isoform X1"/>
    <property type="match status" value="1"/>
</dbReference>
<dbReference type="GO" id="GO:0005634">
    <property type="term" value="C:nucleus"/>
    <property type="evidence" value="ECO:0007669"/>
    <property type="project" value="TreeGrafter"/>
</dbReference>
<evidence type="ECO:0000256" key="3">
    <source>
        <dbReference type="ARBA" id="ARBA00004906"/>
    </source>
</evidence>
<dbReference type="SMART" id="SM00184">
    <property type="entry name" value="RING"/>
    <property type="match status" value="1"/>
</dbReference>
<dbReference type="InterPro" id="IPR013083">
    <property type="entry name" value="Znf_RING/FYVE/PHD"/>
</dbReference>
<keyword evidence="13" id="KW-0832">Ubl conjugation</keyword>
<evidence type="ECO:0000256" key="4">
    <source>
        <dbReference type="ARBA" id="ARBA00012483"/>
    </source>
</evidence>
<keyword evidence="7" id="KW-0879">Wnt signaling pathway</keyword>
<dbReference type="GO" id="GO:0016055">
    <property type="term" value="P:Wnt signaling pathway"/>
    <property type="evidence" value="ECO:0007669"/>
    <property type="project" value="UniProtKB-KW"/>
</dbReference>
<dbReference type="InterPro" id="IPR008598">
    <property type="entry name" value="Di19_Zn-bd"/>
</dbReference>
<evidence type="ECO:0000256" key="15">
    <source>
        <dbReference type="ARBA" id="ARBA00023204"/>
    </source>
</evidence>
<dbReference type="PROSITE" id="PS51803">
    <property type="entry name" value="ZF_C2HC_RNF"/>
    <property type="match status" value="1"/>
</dbReference>
<evidence type="ECO:0000256" key="10">
    <source>
        <dbReference type="ARBA" id="ARBA00022771"/>
    </source>
</evidence>
<keyword evidence="14" id="KW-0238">DNA-binding</keyword>
<feature type="domain" description="RING-type" evidence="21">
    <location>
        <begin position="131"/>
        <end position="171"/>
    </location>
</feature>
<evidence type="ECO:0000256" key="20">
    <source>
        <dbReference type="SAM" id="MobiDB-lite"/>
    </source>
</evidence>
<evidence type="ECO:0000313" key="23">
    <source>
        <dbReference type="Ensembl" id="ENSVKKP00000009082.1"/>
    </source>
</evidence>
<comment type="subcellular location">
    <subcellularLocation>
        <location evidence="2">Chromosome</location>
    </subcellularLocation>
</comment>
<organism evidence="23 24">
    <name type="scientific">Varanus komodoensis</name>
    <name type="common">Komodo dragon</name>
    <dbReference type="NCBI Taxonomy" id="61221"/>
    <lineage>
        <taxon>Eukaryota</taxon>
        <taxon>Metazoa</taxon>
        <taxon>Chordata</taxon>
        <taxon>Craniata</taxon>
        <taxon>Vertebrata</taxon>
        <taxon>Euteleostomi</taxon>
        <taxon>Lepidosauria</taxon>
        <taxon>Squamata</taxon>
        <taxon>Bifurcata</taxon>
        <taxon>Unidentata</taxon>
        <taxon>Episquamata</taxon>
        <taxon>Toxicofera</taxon>
        <taxon>Anguimorpha</taxon>
        <taxon>Paleoanguimorpha</taxon>
        <taxon>Varanoidea</taxon>
        <taxon>Varanidae</taxon>
        <taxon>Varanus</taxon>
    </lineage>
</organism>
<evidence type="ECO:0000256" key="8">
    <source>
        <dbReference type="ARBA" id="ARBA00022723"/>
    </source>
</evidence>
<dbReference type="GO" id="GO:0016567">
    <property type="term" value="P:protein ubiquitination"/>
    <property type="evidence" value="ECO:0007669"/>
    <property type="project" value="UniProtKB-UniPathway"/>
</dbReference>
<dbReference type="GO" id="GO:0035861">
    <property type="term" value="C:site of double-strand break"/>
    <property type="evidence" value="ECO:0007669"/>
    <property type="project" value="TreeGrafter"/>
</dbReference>
<dbReference type="Proteomes" id="UP000694545">
    <property type="component" value="Unplaced"/>
</dbReference>
<reference evidence="23" key="2">
    <citation type="submission" date="2025-09" db="UniProtKB">
        <authorList>
            <consortium name="Ensembl"/>
        </authorList>
    </citation>
    <scope>IDENTIFICATION</scope>
</reference>
<keyword evidence="15" id="KW-0234">DNA repair</keyword>
<dbReference type="SUPFAM" id="SSF57850">
    <property type="entry name" value="RING/U-box"/>
    <property type="match status" value="1"/>
</dbReference>
<sequence>MPRSSLPRACTSRRGGKAPFTSPPSGLRAGCSQRQQVPLFNNNSRRLGGGTVAMTTQARLLGGGRRYSGGGPRAMERGGGVNGLASGRPEDPGTVPRPVIDLPVLPTGISQFAAMNEEPATICFNEDDYYCPVCQDVFKTPVRISICHHVFCRKCFLLAMKEGGTHCPLCRGIVTRKEKARPNRALDVENNMKKLMGSCRCCDKQIKLSRMRQHYKSCKKYQDEYGVSSVIPNLDISQDSTGNSFRSDSSTSEIGENSNLHVPEEATSVQPTFKCPICQESNFTRQSLLDHCNDSHLYQIDPVICPICVCLPWGDPNQVTRDFVGHLNQRHQLDYGDFMNLQLDEDTLFQNAVEESCQVNL</sequence>
<evidence type="ECO:0000256" key="19">
    <source>
        <dbReference type="PROSITE-ProRule" id="PRU00175"/>
    </source>
</evidence>
<evidence type="ECO:0000256" key="13">
    <source>
        <dbReference type="ARBA" id="ARBA00022843"/>
    </source>
</evidence>
<evidence type="ECO:0000256" key="1">
    <source>
        <dbReference type="ARBA" id="ARBA00000900"/>
    </source>
</evidence>
<keyword evidence="12" id="KW-0862">Zinc</keyword>
<dbReference type="PROSITE" id="PS50089">
    <property type="entry name" value="ZF_RING_2"/>
    <property type="match status" value="1"/>
</dbReference>
<evidence type="ECO:0000256" key="7">
    <source>
        <dbReference type="ARBA" id="ARBA00022687"/>
    </source>
</evidence>
<keyword evidence="11" id="KW-0833">Ubl conjugation pathway</keyword>
<dbReference type="GO" id="GO:0061630">
    <property type="term" value="F:ubiquitin protein ligase activity"/>
    <property type="evidence" value="ECO:0007669"/>
    <property type="project" value="UniProtKB-EC"/>
</dbReference>
<keyword evidence="24" id="KW-1185">Reference proteome</keyword>
<evidence type="ECO:0000256" key="11">
    <source>
        <dbReference type="ARBA" id="ARBA00022786"/>
    </source>
</evidence>
<comment type="catalytic activity">
    <reaction evidence="1">
        <text>S-ubiquitinyl-[E2 ubiquitin-conjugating enzyme]-L-cysteine + [acceptor protein]-L-lysine = [E2 ubiquitin-conjugating enzyme]-L-cysteine + N(6)-ubiquitinyl-[acceptor protein]-L-lysine.</text>
        <dbReference type="EC" id="2.3.2.27"/>
    </reaction>
</comment>
<feature type="region of interest" description="Disordered" evidence="20">
    <location>
        <begin position="1"/>
        <end position="30"/>
    </location>
</feature>
<proteinExistence type="predicted"/>
<dbReference type="Ensembl" id="ENSVKKT00000009314.1">
    <property type="protein sequence ID" value="ENSVKKP00000009082.1"/>
    <property type="gene ID" value="ENSVKKG00000006450.1"/>
</dbReference>
<dbReference type="Pfam" id="PF13923">
    <property type="entry name" value="zf-C3HC4_2"/>
    <property type="match status" value="1"/>
</dbReference>
<dbReference type="PANTHER" id="PTHR46968">
    <property type="entry name" value="E3 UBIQUITIN-PROTEIN LIGASE RNF138"/>
    <property type="match status" value="1"/>
</dbReference>
<feature type="domain" description="C2HC RNF-type" evidence="22">
    <location>
        <begin position="199"/>
        <end position="218"/>
    </location>
</feature>
<dbReference type="Pfam" id="PF18574">
    <property type="entry name" value="zf_C2HC_14"/>
    <property type="match status" value="1"/>
</dbReference>
<evidence type="ECO:0000259" key="22">
    <source>
        <dbReference type="PROSITE" id="PS51803"/>
    </source>
</evidence>
<dbReference type="GO" id="GO:0010792">
    <property type="term" value="P:DNA double-strand break processing involved in repair via single-strand annealing"/>
    <property type="evidence" value="ECO:0007669"/>
    <property type="project" value="TreeGrafter"/>
</dbReference>
<evidence type="ECO:0000259" key="21">
    <source>
        <dbReference type="PROSITE" id="PS50089"/>
    </source>
</evidence>
<dbReference type="CDD" id="cd16544">
    <property type="entry name" value="RING-HC_RNF138"/>
    <property type="match status" value="1"/>
</dbReference>
<dbReference type="EC" id="2.3.2.27" evidence="4"/>
<evidence type="ECO:0000256" key="14">
    <source>
        <dbReference type="ARBA" id="ARBA00023125"/>
    </source>
</evidence>
<keyword evidence="5" id="KW-0158">Chromosome</keyword>
<name>A0A8D2JAL7_VARKO</name>
<reference evidence="23" key="1">
    <citation type="submission" date="2025-08" db="UniProtKB">
        <authorList>
            <consortium name="Ensembl"/>
        </authorList>
    </citation>
    <scope>IDENTIFICATION</scope>
</reference>
<keyword evidence="8" id="KW-0479">Metal-binding</keyword>
<dbReference type="InterPro" id="IPR052498">
    <property type="entry name" value="E3_ubiq-protein_ligase_RNF138"/>
</dbReference>
<dbReference type="AlphaFoldDB" id="A0A8D2JAL7"/>